<organism evidence="4 5">
    <name type="scientific">Streptomyces tubercidicus</name>
    <dbReference type="NCBI Taxonomy" id="47759"/>
    <lineage>
        <taxon>Bacteria</taxon>
        <taxon>Bacillati</taxon>
        <taxon>Actinomycetota</taxon>
        <taxon>Actinomycetes</taxon>
        <taxon>Kitasatosporales</taxon>
        <taxon>Streptomycetaceae</taxon>
        <taxon>Streptomyces</taxon>
    </lineage>
</organism>
<dbReference type="Proteomes" id="UP000431826">
    <property type="component" value="Unassembled WGS sequence"/>
</dbReference>
<dbReference type="GO" id="GO:0006228">
    <property type="term" value="P:UTP biosynthetic process"/>
    <property type="evidence" value="ECO:0007669"/>
    <property type="project" value="InterPro"/>
</dbReference>
<name>A0A640V1S5_9ACTN</name>
<dbReference type="GO" id="GO:0006241">
    <property type="term" value="P:CTP biosynthetic process"/>
    <property type="evidence" value="ECO:0007669"/>
    <property type="project" value="InterPro"/>
</dbReference>
<dbReference type="InterPro" id="IPR034907">
    <property type="entry name" value="NDK-like_dom"/>
</dbReference>
<evidence type="ECO:0000256" key="2">
    <source>
        <dbReference type="RuleBase" id="RU004011"/>
    </source>
</evidence>
<evidence type="ECO:0000256" key="1">
    <source>
        <dbReference type="PROSITE-ProRule" id="PRU00706"/>
    </source>
</evidence>
<accession>A0A640V1S5</accession>
<sequence>MNRWSESRWSVNRWSVNRRSVRCWSVNRWSVRRRILSVIRHRPGRARPAPCDSARDTHVLVKPDGVSRGLAPEVVRALRQAGLTVETVGHLRLTRAQAERWYPEKLNEPDGFRTLAYLSEGPMLLLAVVGDDALRRTRRVKKDIRRRFGTDERRNVAHCPETRGERDHERGVFGPLVRPCR</sequence>
<keyword evidence="5" id="KW-1185">Reference proteome</keyword>
<dbReference type="EMBL" id="BLIR01000003">
    <property type="protein sequence ID" value="GFE41544.1"/>
    <property type="molecule type" value="Genomic_DNA"/>
</dbReference>
<dbReference type="Pfam" id="PF00334">
    <property type="entry name" value="NDK"/>
    <property type="match status" value="1"/>
</dbReference>
<protein>
    <recommendedName>
        <fullName evidence="3">Nucleoside diphosphate kinase-like domain-containing protein</fullName>
    </recommendedName>
</protein>
<comment type="similarity">
    <text evidence="1 2">Belongs to the NDK family.</text>
</comment>
<gene>
    <name evidence="4" type="ORF">Stube_62170</name>
</gene>
<comment type="caution">
    <text evidence="1">Lacks conserved residue(s) required for the propagation of feature annotation.</text>
</comment>
<evidence type="ECO:0000313" key="5">
    <source>
        <dbReference type="Proteomes" id="UP000431826"/>
    </source>
</evidence>
<dbReference type="SUPFAM" id="SSF54919">
    <property type="entry name" value="Nucleoside diphosphate kinase, NDK"/>
    <property type="match status" value="1"/>
</dbReference>
<dbReference type="PRINTS" id="PR01243">
    <property type="entry name" value="NUCDPKINASE"/>
</dbReference>
<dbReference type="SMART" id="SM00562">
    <property type="entry name" value="NDK"/>
    <property type="match status" value="1"/>
</dbReference>
<reference evidence="4 5" key="1">
    <citation type="submission" date="2019-12" db="EMBL/GenBank/DDBJ databases">
        <title>Whole genome shotgun sequence of Streptomyces tubercidicus NBRC 13090.</title>
        <authorList>
            <person name="Ichikawa N."/>
            <person name="Kimura A."/>
            <person name="Kitahashi Y."/>
            <person name="Komaki H."/>
            <person name="Tamura T."/>
        </authorList>
    </citation>
    <scope>NUCLEOTIDE SEQUENCE [LARGE SCALE GENOMIC DNA]</scope>
    <source>
        <strain evidence="4 5">NBRC 13090</strain>
    </source>
</reference>
<dbReference type="PROSITE" id="PS51374">
    <property type="entry name" value="NDPK_LIKE"/>
    <property type="match status" value="1"/>
</dbReference>
<proteinExistence type="inferred from homology"/>
<dbReference type="InterPro" id="IPR036850">
    <property type="entry name" value="NDK-like_dom_sf"/>
</dbReference>
<dbReference type="GO" id="GO:0004550">
    <property type="term" value="F:nucleoside diphosphate kinase activity"/>
    <property type="evidence" value="ECO:0007669"/>
    <property type="project" value="InterPro"/>
</dbReference>
<evidence type="ECO:0000259" key="3">
    <source>
        <dbReference type="SMART" id="SM00562"/>
    </source>
</evidence>
<dbReference type="InterPro" id="IPR001564">
    <property type="entry name" value="Nucleoside_diP_kinase"/>
</dbReference>
<dbReference type="GO" id="GO:0006183">
    <property type="term" value="P:GTP biosynthetic process"/>
    <property type="evidence" value="ECO:0007669"/>
    <property type="project" value="InterPro"/>
</dbReference>
<feature type="domain" description="Nucleoside diphosphate kinase-like" evidence="3">
    <location>
        <begin position="57"/>
        <end position="181"/>
    </location>
</feature>
<dbReference type="Gene3D" id="3.30.70.141">
    <property type="entry name" value="Nucleoside diphosphate kinase-like domain"/>
    <property type="match status" value="1"/>
</dbReference>
<evidence type="ECO:0000313" key="4">
    <source>
        <dbReference type="EMBL" id="GFE41544.1"/>
    </source>
</evidence>
<dbReference type="AlphaFoldDB" id="A0A640V1S5"/>
<comment type="caution">
    <text evidence="4">The sequence shown here is derived from an EMBL/GenBank/DDBJ whole genome shotgun (WGS) entry which is preliminary data.</text>
</comment>